<sequence length="135" mass="16155">MISKVEAILRLEFLLEHWDEIASTPKNVDNLPRKVNPYMGLCLVTGYFFHRGSDAFFDAQKDFIEATNPETGTFMYPVGGPEEYEHSDKNPFRNPNRKVYAHWVRDNLIWSLNRTQRISLKLRRQFYKYRMNYWG</sequence>
<name>E5E440_9CAUD</name>
<organism evidence="1 2">
    <name type="scientific">Acinetobacter phage Acj61</name>
    <dbReference type="NCBI Taxonomy" id="760732"/>
    <lineage>
        <taxon>Viruses</taxon>
        <taxon>Duplodnaviria</taxon>
        <taxon>Heunggongvirae</taxon>
        <taxon>Uroviricota</taxon>
        <taxon>Caudoviricetes</taxon>
        <taxon>Pantevenvirales</taxon>
        <taxon>Straboviridae</taxon>
        <taxon>Twarogvirinae</taxon>
        <taxon>Lasallevirus</taxon>
        <taxon>Lasallevirus Acj61</taxon>
        <taxon>Acinetobacter virus Acj61</taxon>
    </lineage>
</organism>
<dbReference type="GeneID" id="9925950"/>
<dbReference type="KEGG" id="vg:9925950"/>
<dbReference type="Proteomes" id="UP000008730">
    <property type="component" value="Segment"/>
</dbReference>
<gene>
    <name evidence="1" type="ORF">Acj61p059</name>
</gene>
<dbReference type="EMBL" id="GU911519">
    <property type="protein sequence ID" value="ADG36024.1"/>
    <property type="molecule type" value="Genomic_DNA"/>
</dbReference>
<accession>E5E440</accession>
<reference evidence="1 2" key="1">
    <citation type="journal article" date="2010" name="Virol. J.">
        <title>Genomes of the T4-related bacteriophages as windows on microbial genome evolution.</title>
        <authorList>
            <person name="Petrov V.M."/>
            <person name="Ratnayaka S."/>
            <person name="Nolan J.M."/>
            <person name="Miller E.S."/>
            <person name="Karam J.D."/>
        </authorList>
    </citation>
    <scope>NUCLEOTIDE SEQUENCE [LARGE SCALE GENOMIC DNA]</scope>
</reference>
<evidence type="ECO:0000313" key="2">
    <source>
        <dbReference type="Proteomes" id="UP000008730"/>
    </source>
</evidence>
<proteinExistence type="predicted"/>
<evidence type="ECO:0000313" key="1">
    <source>
        <dbReference type="EMBL" id="ADG36024.1"/>
    </source>
</evidence>
<dbReference type="RefSeq" id="YP_004009676.1">
    <property type="nucleotide sequence ID" value="NC_014661.1"/>
</dbReference>
<keyword evidence="2" id="KW-1185">Reference proteome</keyword>
<protein>
    <submittedName>
        <fullName evidence="1">Uncharacterized protein</fullName>
    </submittedName>
</protein>